<dbReference type="Proteomes" id="UP000185491">
    <property type="component" value="Chromosome"/>
</dbReference>
<dbReference type="KEGG" id="cpho:CPHO_09115"/>
<gene>
    <name evidence="1" type="ORF">CPHO_09115</name>
</gene>
<protein>
    <submittedName>
        <fullName evidence="1">Toxin HicA</fullName>
    </submittedName>
</protein>
<dbReference type="EMBL" id="CP009249">
    <property type="protein sequence ID" value="APT93767.1"/>
    <property type="molecule type" value="Genomic_DNA"/>
</dbReference>
<proteinExistence type="predicted"/>
<evidence type="ECO:0000313" key="2">
    <source>
        <dbReference type="Proteomes" id="UP000185491"/>
    </source>
</evidence>
<name>A0A1L7D6S4_9CORY</name>
<organism evidence="1 2">
    <name type="scientific">Corynebacterium phocae</name>
    <dbReference type="NCBI Taxonomy" id="161895"/>
    <lineage>
        <taxon>Bacteria</taxon>
        <taxon>Bacillati</taxon>
        <taxon>Actinomycetota</taxon>
        <taxon>Actinomycetes</taxon>
        <taxon>Mycobacteriales</taxon>
        <taxon>Corynebacteriaceae</taxon>
        <taxon>Corynebacterium</taxon>
    </lineage>
</organism>
<sequence length="64" mass="7580">MTTRKEILRNIADYAKRTGRSLTIKEDSNHTRIWVGDRYTTVGRHNEIDNLMARIIYKQIGMEQ</sequence>
<keyword evidence="2" id="KW-1185">Reference proteome</keyword>
<reference evidence="1 2" key="1">
    <citation type="submission" date="2014-08" db="EMBL/GenBank/DDBJ databases">
        <title>Complete genome sequence of Corynebacterium phocae M408/89/1(T)(=DSM 44612(T)), isolated from the common seal (Phoca vitulina).</title>
        <authorList>
            <person name="Ruckert C."/>
            <person name="Albersmeier A."/>
            <person name="Winkler A."/>
            <person name="Kalinowski J."/>
        </authorList>
    </citation>
    <scope>NUCLEOTIDE SEQUENCE [LARGE SCALE GENOMIC DNA]</scope>
    <source>
        <strain evidence="1 2">M408/89/1</strain>
    </source>
</reference>
<dbReference type="AlphaFoldDB" id="A0A1L7D6S4"/>
<evidence type="ECO:0000313" key="1">
    <source>
        <dbReference type="EMBL" id="APT93767.1"/>
    </source>
</evidence>
<accession>A0A1L7D6S4</accession>